<sequence length="32" mass="3501">MRPLGARLLEEGLKLRGGADRAGLLQDRVLLL</sequence>
<protein>
    <submittedName>
        <fullName evidence="1">Uncharacterized protein</fullName>
    </submittedName>
</protein>
<evidence type="ECO:0000313" key="1">
    <source>
        <dbReference type="EMBL" id="AGP37876.1"/>
    </source>
</evidence>
<proteinExistence type="predicted"/>
<accession>S4XZZ9</accession>
<dbReference type="AlphaFoldDB" id="S4XZZ9"/>
<organism evidence="1 2">
    <name type="scientific">Sorangium cellulosum So0157-2</name>
    <dbReference type="NCBI Taxonomy" id="1254432"/>
    <lineage>
        <taxon>Bacteria</taxon>
        <taxon>Pseudomonadati</taxon>
        <taxon>Myxococcota</taxon>
        <taxon>Polyangia</taxon>
        <taxon>Polyangiales</taxon>
        <taxon>Polyangiaceae</taxon>
        <taxon>Sorangium</taxon>
    </lineage>
</organism>
<dbReference type="HOGENOM" id="CLU_3391393_0_0_7"/>
<dbReference type="EMBL" id="CP003969">
    <property type="protein sequence ID" value="AGP37876.1"/>
    <property type="molecule type" value="Genomic_DNA"/>
</dbReference>
<gene>
    <name evidence="1" type="ORF">SCE1572_27435</name>
</gene>
<dbReference type="Proteomes" id="UP000014803">
    <property type="component" value="Chromosome"/>
</dbReference>
<reference evidence="1 2" key="1">
    <citation type="journal article" date="2013" name="Sci. Rep.">
        <title>Extraordinary expansion of a Sorangium cellulosum genome from an alkaline milieu.</title>
        <authorList>
            <person name="Han K."/>
            <person name="Li Z.F."/>
            <person name="Peng R."/>
            <person name="Zhu L.P."/>
            <person name="Zhou T."/>
            <person name="Wang L.G."/>
            <person name="Li S.G."/>
            <person name="Zhang X.B."/>
            <person name="Hu W."/>
            <person name="Wu Z.H."/>
            <person name="Qin N."/>
            <person name="Li Y.Z."/>
        </authorList>
    </citation>
    <scope>NUCLEOTIDE SEQUENCE [LARGE SCALE GENOMIC DNA]</scope>
    <source>
        <strain evidence="1 2">So0157-2</strain>
    </source>
</reference>
<evidence type="ECO:0000313" key="2">
    <source>
        <dbReference type="Proteomes" id="UP000014803"/>
    </source>
</evidence>
<name>S4XZZ9_SORCE</name>
<dbReference type="PATRIC" id="fig|1254432.3.peg.6206"/>
<dbReference type="KEGG" id="scu:SCE1572_27435"/>